<comment type="caution">
    <text evidence="2">The sequence shown here is derived from an EMBL/GenBank/DDBJ whole genome shotgun (WGS) entry which is preliminary data.</text>
</comment>
<feature type="compositionally biased region" description="Pro residues" evidence="1">
    <location>
        <begin position="75"/>
        <end position="85"/>
    </location>
</feature>
<reference evidence="2" key="1">
    <citation type="submission" date="2023-05" db="EMBL/GenBank/DDBJ databases">
        <authorList>
            <person name="Stuckert A."/>
        </authorList>
    </citation>
    <scope>NUCLEOTIDE SEQUENCE</scope>
</reference>
<organism evidence="2 3">
    <name type="scientific">Staurois parvus</name>
    <dbReference type="NCBI Taxonomy" id="386267"/>
    <lineage>
        <taxon>Eukaryota</taxon>
        <taxon>Metazoa</taxon>
        <taxon>Chordata</taxon>
        <taxon>Craniata</taxon>
        <taxon>Vertebrata</taxon>
        <taxon>Euteleostomi</taxon>
        <taxon>Amphibia</taxon>
        <taxon>Batrachia</taxon>
        <taxon>Anura</taxon>
        <taxon>Neobatrachia</taxon>
        <taxon>Ranoidea</taxon>
        <taxon>Ranidae</taxon>
        <taxon>Staurois</taxon>
    </lineage>
</organism>
<keyword evidence="3" id="KW-1185">Reference proteome</keyword>
<sequence>TRLVTFDHSLPAPTVPRCPHVADLARLTTLSVTQTIHPSIPHGSLLPLHIRLSPGTYPRRTPSTTVGCTQGPRPGLSPAPSPSPPSGALVKRQTGA</sequence>
<name>A0ABN9CUT4_9NEOB</name>
<feature type="region of interest" description="Disordered" evidence="1">
    <location>
        <begin position="53"/>
        <end position="96"/>
    </location>
</feature>
<evidence type="ECO:0000256" key="1">
    <source>
        <dbReference type="SAM" id="MobiDB-lite"/>
    </source>
</evidence>
<protein>
    <submittedName>
        <fullName evidence="2">Uncharacterized protein</fullName>
    </submittedName>
</protein>
<dbReference type="Proteomes" id="UP001162483">
    <property type="component" value="Unassembled WGS sequence"/>
</dbReference>
<gene>
    <name evidence="2" type="ORF">SPARVUS_LOCUS5749643</name>
</gene>
<dbReference type="EMBL" id="CATNWA010012482">
    <property type="protein sequence ID" value="CAI9563524.1"/>
    <property type="molecule type" value="Genomic_DNA"/>
</dbReference>
<accession>A0ABN9CUT4</accession>
<proteinExistence type="predicted"/>
<evidence type="ECO:0000313" key="2">
    <source>
        <dbReference type="EMBL" id="CAI9563524.1"/>
    </source>
</evidence>
<evidence type="ECO:0000313" key="3">
    <source>
        <dbReference type="Proteomes" id="UP001162483"/>
    </source>
</evidence>
<feature type="non-terminal residue" evidence="2">
    <location>
        <position position="1"/>
    </location>
</feature>